<reference evidence="4" key="1">
    <citation type="journal article" date="2019" name="Int. J. Syst. Evol. Microbiol.">
        <title>The Global Catalogue of Microorganisms (GCM) 10K type strain sequencing project: providing services to taxonomists for standard genome sequencing and annotation.</title>
        <authorList>
            <consortium name="The Broad Institute Genomics Platform"/>
            <consortium name="The Broad Institute Genome Sequencing Center for Infectious Disease"/>
            <person name="Wu L."/>
            <person name="Ma J."/>
        </authorList>
    </citation>
    <scope>NUCLEOTIDE SEQUENCE [LARGE SCALE GENOMIC DNA]</scope>
    <source>
        <strain evidence="4">KCTC 5701</strain>
    </source>
</reference>
<feature type="transmembrane region" description="Helical" evidence="1">
    <location>
        <begin position="731"/>
        <end position="751"/>
    </location>
</feature>
<feature type="signal peptide" evidence="2">
    <location>
        <begin position="1"/>
        <end position="21"/>
    </location>
</feature>
<keyword evidence="1" id="KW-1133">Transmembrane helix</keyword>
<feature type="transmembrane region" description="Helical" evidence="1">
    <location>
        <begin position="377"/>
        <end position="398"/>
    </location>
</feature>
<keyword evidence="1" id="KW-0812">Transmembrane</keyword>
<comment type="caution">
    <text evidence="3">The sequence shown here is derived from an EMBL/GenBank/DDBJ whole genome shotgun (WGS) entry which is preliminary data.</text>
</comment>
<feature type="transmembrane region" description="Helical" evidence="1">
    <location>
        <begin position="437"/>
        <end position="456"/>
    </location>
</feature>
<keyword evidence="4" id="KW-1185">Reference proteome</keyword>
<feature type="transmembrane region" description="Helical" evidence="1">
    <location>
        <begin position="699"/>
        <end position="719"/>
    </location>
</feature>
<dbReference type="RefSeq" id="WP_344351468.1">
    <property type="nucleotide sequence ID" value="NZ_BAAASM010000046.1"/>
</dbReference>
<protein>
    <submittedName>
        <fullName evidence="3">DUF6185 family protein</fullName>
    </submittedName>
</protein>
<dbReference type="InterPro" id="IPR046176">
    <property type="entry name" value="DUF6185"/>
</dbReference>
<evidence type="ECO:0000256" key="1">
    <source>
        <dbReference type="SAM" id="Phobius"/>
    </source>
</evidence>
<keyword evidence="1" id="KW-0472">Membrane</keyword>
<dbReference type="Proteomes" id="UP001596065">
    <property type="component" value="Unassembled WGS sequence"/>
</dbReference>
<evidence type="ECO:0000313" key="4">
    <source>
        <dbReference type="Proteomes" id="UP001596065"/>
    </source>
</evidence>
<dbReference type="EMBL" id="JBHSOE010000144">
    <property type="protein sequence ID" value="MFC5661129.1"/>
    <property type="molecule type" value="Genomic_DNA"/>
</dbReference>
<feature type="transmembrane region" description="Helical" evidence="1">
    <location>
        <begin position="468"/>
        <end position="486"/>
    </location>
</feature>
<sequence length="809" mass="88107">MRLIVVALVTLTWWLTAPAQAYGVARADDDCAVPRLASAHVSASLRLLHHGRTHSKAESVMTARVPASWPLAPKLLMGEDSVAYRQAMRCLVGEEADAQRFHPDEWRTAPPRVTSDGEEVRIRLETHAWVDKRHVALGPWRIEAGFARWTIRFKAPEALRAARWDTVEIDPDTPGAEWARPDPSARRGAHALVWKPPREASRSIPEIEVRTMPPWQRAWAARDDRDLNNIGLLGEFLWMIGVAAAATMAARSIQRRPAGPPGAQEEAEAARRLVGWVWLSPALAFLNGVQIGPPDAQFLLGVPLSAVTAVIMAVRCRRGPAVVMVTGTIGAAAVTSVLVSSSIGALVTANILAQSALLCAALAWARQLSAPHRRLRLPVLAPLSMALATALVGCHLWLSERGWDRESWLADPTTDAYATAHGGHLTAGLHRLAVESATWLLTYDSVLTALAIVALLRARGTAGRSRHAAPAAPDILLMLLLHTVVVTPPFGFYLNNSALVWLGIGLDIAALGSLVIIGGRRSTLAQRLAVSGRPLCELFTETHRVDFLHRARRYRELHAALRRLDHGQADETATTRAAVERRLRGLHRWRTPQNTGGPVADRLPPEVTVVDVVLAWGPRATWWENGRRAATYAAFLAAPASALMTWRGWIGNGSWEQTTWGAADTALTLLLWELGWTGAGFLLGALWRLLPGRRGPARALAFAAAYAAPTGLDALVRIAADEGQGDTALDLSLTLLILTVTALAMDLETFRGERRYWPSRVGLLLSVYQMRYVSLQVAYLFAQIVAAITIWQFVTDGGGPPDPPAKFQP</sequence>
<feature type="transmembrane region" description="Helical" evidence="1">
    <location>
        <begin position="297"/>
        <end position="314"/>
    </location>
</feature>
<name>A0ABW0WW54_STRNO</name>
<accession>A0ABW0WW54</accession>
<gene>
    <name evidence="3" type="ORF">ACFP3J_37475</name>
</gene>
<feature type="transmembrane region" description="Helical" evidence="1">
    <location>
        <begin position="236"/>
        <end position="253"/>
    </location>
</feature>
<feature type="transmembrane region" description="Helical" evidence="1">
    <location>
        <begin position="498"/>
        <end position="517"/>
    </location>
</feature>
<feature type="chain" id="PRO_5047540259" evidence="2">
    <location>
        <begin position="22"/>
        <end position="809"/>
    </location>
</feature>
<evidence type="ECO:0000256" key="2">
    <source>
        <dbReference type="SAM" id="SignalP"/>
    </source>
</evidence>
<feature type="transmembrane region" description="Helical" evidence="1">
    <location>
        <begin position="669"/>
        <end position="687"/>
    </location>
</feature>
<organism evidence="3 4">
    <name type="scientific">Streptomyces nogalater</name>
    <dbReference type="NCBI Taxonomy" id="38314"/>
    <lineage>
        <taxon>Bacteria</taxon>
        <taxon>Bacillati</taxon>
        <taxon>Actinomycetota</taxon>
        <taxon>Actinomycetes</taxon>
        <taxon>Kitasatosporales</taxon>
        <taxon>Streptomycetaceae</taxon>
        <taxon>Streptomyces</taxon>
    </lineage>
</organism>
<feature type="transmembrane region" description="Helical" evidence="1">
    <location>
        <begin position="345"/>
        <end position="365"/>
    </location>
</feature>
<proteinExistence type="predicted"/>
<feature type="transmembrane region" description="Helical" evidence="1">
    <location>
        <begin position="629"/>
        <end position="649"/>
    </location>
</feature>
<feature type="transmembrane region" description="Helical" evidence="1">
    <location>
        <begin position="772"/>
        <end position="794"/>
    </location>
</feature>
<keyword evidence="2" id="KW-0732">Signal</keyword>
<feature type="transmembrane region" description="Helical" evidence="1">
    <location>
        <begin position="321"/>
        <end position="339"/>
    </location>
</feature>
<dbReference type="Pfam" id="PF19683">
    <property type="entry name" value="DUF6185"/>
    <property type="match status" value="1"/>
</dbReference>
<evidence type="ECO:0000313" key="3">
    <source>
        <dbReference type="EMBL" id="MFC5661129.1"/>
    </source>
</evidence>